<organism evidence="2 3">
    <name type="scientific">Prunus armeniaca</name>
    <name type="common">Apricot</name>
    <name type="synonym">Armeniaca vulgaris</name>
    <dbReference type="NCBI Taxonomy" id="36596"/>
    <lineage>
        <taxon>Eukaryota</taxon>
        <taxon>Viridiplantae</taxon>
        <taxon>Streptophyta</taxon>
        <taxon>Embryophyta</taxon>
        <taxon>Tracheophyta</taxon>
        <taxon>Spermatophyta</taxon>
        <taxon>Magnoliopsida</taxon>
        <taxon>eudicotyledons</taxon>
        <taxon>Gunneridae</taxon>
        <taxon>Pentapetalae</taxon>
        <taxon>rosids</taxon>
        <taxon>fabids</taxon>
        <taxon>Rosales</taxon>
        <taxon>Rosaceae</taxon>
        <taxon>Amygdaloideae</taxon>
        <taxon>Amygdaleae</taxon>
        <taxon>Prunus</taxon>
    </lineage>
</organism>
<dbReference type="Proteomes" id="UP000507245">
    <property type="component" value="Unassembled WGS sequence"/>
</dbReference>
<dbReference type="EMBL" id="CAEKKB010000003">
    <property type="protein sequence ID" value="CAB4304393.1"/>
    <property type="molecule type" value="Genomic_DNA"/>
</dbReference>
<accession>A0A6J5WVQ4</accession>
<evidence type="ECO:0000313" key="2">
    <source>
        <dbReference type="EMBL" id="CAB4304393.1"/>
    </source>
</evidence>
<feature type="region of interest" description="Disordered" evidence="1">
    <location>
        <begin position="130"/>
        <end position="152"/>
    </location>
</feature>
<reference evidence="3" key="1">
    <citation type="journal article" date="2020" name="Genome Biol.">
        <title>Gamete binning: chromosome-level and haplotype-resolved genome assembly enabled by high-throughput single-cell sequencing of gamete genomes.</title>
        <authorList>
            <person name="Campoy J.A."/>
            <person name="Sun H."/>
            <person name="Goel M."/>
            <person name="Jiao W.-B."/>
            <person name="Folz-Donahue K."/>
            <person name="Wang N."/>
            <person name="Rubio M."/>
            <person name="Liu C."/>
            <person name="Kukat C."/>
            <person name="Ruiz D."/>
            <person name="Huettel B."/>
            <person name="Schneeberger K."/>
        </authorList>
    </citation>
    <scope>NUCLEOTIDE SEQUENCE [LARGE SCALE GENOMIC DNA]</scope>
    <source>
        <strain evidence="3">cv. Rojo Pasion</strain>
    </source>
</reference>
<evidence type="ECO:0000313" key="3">
    <source>
        <dbReference type="Proteomes" id="UP000507245"/>
    </source>
</evidence>
<sequence length="152" mass="16564">MEAETRGKQREVEFGCIGERERKRERTTLAVGSGWIDEGLSRRKGGWGLAGWDDERRLVGRQAMVEVPERDARGWVALVQVGDGGCGKMVQVEDGGCGRLCRRRVASAIWENLGWEDAVDEGGWGCDGEGLGRGGQGRRGGWLGCPRGSPPH</sequence>
<protein>
    <submittedName>
        <fullName evidence="2">Uncharacterized protein</fullName>
    </submittedName>
</protein>
<feature type="compositionally biased region" description="Gly residues" evidence="1">
    <location>
        <begin position="130"/>
        <end position="143"/>
    </location>
</feature>
<name>A0A6J5WVQ4_PRUAR</name>
<dbReference type="AlphaFoldDB" id="A0A6J5WVQ4"/>
<keyword evidence="3" id="KW-1185">Reference proteome</keyword>
<evidence type="ECO:0000256" key="1">
    <source>
        <dbReference type="SAM" id="MobiDB-lite"/>
    </source>
</evidence>
<proteinExistence type="predicted"/>
<gene>
    <name evidence="2" type="ORF">ORAREDHAP_LOCUS21932</name>
</gene>